<dbReference type="RefSeq" id="WP_186553985.1">
    <property type="nucleotide sequence ID" value="NZ_JABWRE020000001.1"/>
</dbReference>
<comment type="caution">
    <text evidence="1">The sequence shown here is derived from an EMBL/GenBank/DDBJ whole genome shotgun (WGS) entry which is preliminary data.</text>
</comment>
<evidence type="ECO:0000313" key="2">
    <source>
        <dbReference type="EMBL" id="MBV4537668.1"/>
    </source>
</evidence>
<dbReference type="Proteomes" id="UP001621534">
    <property type="component" value="Unassembled WGS sequence"/>
</dbReference>
<dbReference type="AlphaFoldDB" id="A0A923FWW1"/>
<sequence length="645" mass="70304">MTQPLPSTRAGTTDLPEPNLPAVLALLADENGAFTVPLTAQGAALEMQVLGWADYEASYAQLVSEGYTDPQMIFRCLWEGAAVAEFPVKMEPRAVDFFPVQLQMPAHLLNREGVWSVGYSAEVEVIGNPSTSSSIQIRIDRTAPNFGNPAPLRNDNVRLVDPTYLANNAQQAIFFLDRWVDIRLGDRALLFVIPQGQAATPETPTVEVEVTPENINLQPFPIAVPAGLLRDGQFRVVSKLLDRSGNVGRESTSRDVEIRLTVGPVLPAPVVPLASDGLIDLQEARGLVTVEVPQITQALAGDSIQVYWNDRPLALWPVPATPQWPATVIVPWATITADGFVGPVLRSVRYELVQNAGRSPSPVIQVNVDLRVAGPDPQGPGEVNTQLAPVVVRGRTADNVLGLADVALAVMVDVELYPSPRAGEVLELHWGNLPQVVATYLVSGNEPPRQRVTFSPVPYEVIRQGGDGPAVQVFYRTAIGGNRQRANPTSVRVDTAQLTRLTVTRPRLTPFQPILNCATQPWLGITMTVAQHADIQVRDRLELRWQLFRTQSDGVASQPLMPAPEYLAPIVVTQAGAQTLQMNEFNRLIFDVFAAAGRVYTGYARIGYRLTKPDGRTVEAPLSWVPIDLQRASFVVCTPTGDVRV</sequence>
<reference evidence="1" key="3">
    <citation type="submission" date="2020-07" db="EMBL/GenBank/DDBJ databases">
        <authorList>
            <person name="Lood C."/>
            <person name="Girard L."/>
        </authorList>
    </citation>
    <scope>NUCLEOTIDE SEQUENCE</scope>
    <source>
        <strain evidence="1">SWRI10</strain>
    </source>
</reference>
<keyword evidence="4" id="KW-1185">Reference proteome</keyword>
<dbReference type="EMBL" id="JABWRE020000001">
    <property type="protein sequence ID" value="MBV4537668.1"/>
    <property type="molecule type" value="Genomic_DNA"/>
</dbReference>
<evidence type="ECO:0000313" key="1">
    <source>
        <dbReference type="EMBL" id="MBC3440426.1"/>
    </source>
</evidence>
<reference evidence="1" key="2">
    <citation type="journal article" date="2020" name="Microorganisms">
        <title>Reliable Identification of Environmental Pseudomonas Isolates Using the rpoD Gene.</title>
        <authorList>
            <consortium name="The Broad Institute Genome Sequencing Platform"/>
            <person name="Girard L."/>
            <person name="Lood C."/>
            <person name="Rokni-Zadeh H."/>
            <person name="van Noort V."/>
            <person name="Lavigne R."/>
            <person name="De Mot R."/>
        </authorList>
    </citation>
    <scope>NUCLEOTIDE SEQUENCE</scope>
    <source>
        <strain evidence="1">SWRI10</strain>
    </source>
</reference>
<protein>
    <submittedName>
        <fullName evidence="2">Pilus assembly protein PilM</fullName>
    </submittedName>
</protein>
<reference evidence="2" key="4">
    <citation type="submission" date="2021-06" db="EMBL/GenBank/DDBJ databases">
        <title>Updating the genus Pseudomonas: Description of 43 new species and partition of the Pseudomonas putida group.</title>
        <authorList>
            <person name="Girard L."/>
            <person name="Lood C."/>
            <person name="Vandamme P."/>
            <person name="Rokni-Zadeh H."/>
            <person name="Van Noort V."/>
            <person name="Hofte M."/>
            <person name="Lavigne R."/>
            <person name="De Mot R."/>
        </authorList>
    </citation>
    <scope>NUCLEOTIDE SEQUENCE</scope>
    <source>
        <strain evidence="2">SWRI10</strain>
    </source>
</reference>
<dbReference type="Proteomes" id="UP000599879">
    <property type="component" value="Unassembled WGS sequence"/>
</dbReference>
<evidence type="ECO:0000313" key="3">
    <source>
        <dbReference type="EMBL" id="MFK5734183.1"/>
    </source>
</evidence>
<gene>
    <name evidence="2" type="ORF">HU737_017000</name>
    <name evidence="1" type="ORF">HU737_07035</name>
    <name evidence="3" type="ORF">KW869_11635</name>
</gene>
<reference evidence="3" key="5">
    <citation type="submission" date="2021-07" db="EMBL/GenBank/DDBJ databases">
        <authorList>
            <person name="Wevar Oller A.L."/>
            <person name="Talano M.A."/>
            <person name="Torres Tejerizo G.A."/>
            <person name="Agostini E."/>
        </authorList>
    </citation>
    <scope>NUCLEOTIDE SEQUENCE</scope>
    <source>
        <strain evidence="3">AW4</strain>
    </source>
</reference>
<name>A0A923FWW1_9PSED</name>
<dbReference type="EMBL" id="JABWRE010000003">
    <property type="protein sequence ID" value="MBC3440426.1"/>
    <property type="molecule type" value="Genomic_DNA"/>
</dbReference>
<dbReference type="EMBL" id="JAHWXS010000011">
    <property type="protein sequence ID" value="MFK5734183.1"/>
    <property type="molecule type" value="Genomic_DNA"/>
</dbReference>
<accession>A0A923FWW1</accession>
<proteinExistence type="predicted"/>
<evidence type="ECO:0000313" key="4">
    <source>
        <dbReference type="Proteomes" id="UP001621534"/>
    </source>
</evidence>
<organism evidence="1">
    <name type="scientific">Pseudomonas urmiensis</name>
    <dbReference type="NCBI Taxonomy" id="2745493"/>
    <lineage>
        <taxon>Bacteria</taxon>
        <taxon>Pseudomonadati</taxon>
        <taxon>Pseudomonadota</taxon>
        <taxon>Gammaproteobacteria</taxon>
        <taxon>Pseudomonadales</taxon>
        <taxon>Pseudomonadaceae</taxon>
        <taxon>Pseudomonas</taxon>
    </lineage>
</organism>
<reference evidence="3 4" key="1">
    <citation type="journal article" date="2012" name="Plant Soil">
        <title>Screening of plant growth-promoting traits in arsenic-resistant bacteria isolated from the rhizosphere of soybean plants from Argentinean agricultural soil.</title>
        <authorList>
            <person name="Wevar Oller A.L."/>
            <person name="Talano M.A."/>
            <person name="Agostini E."/>
        </authorList>
    </citation>
    <scope>NUCLEOTIDE SEQUENCE [LARGE SCALE GENOMIC DNA]</scope>
    <source>
        <strain evidence="3 4">AW4</strain>
    </source>
</reference>